<dbReference type="SUPFAM" id="SSF88697">
    <property type="entry name" value="PUA domain-like"/>
    <property type="match status" value="1"/>
</dbReference>
<evidence type="ECO:0000259" key="1">
    <source>
        <dbReference type="Pfam" id="PF01878"/>
    </source>
</evidence>
<dbReference type="InterPro" id="IPR015947">
    <property type="entry name" value="PUA-like_sf"/>
</dbReference>
<dbReference type="EMBL" id="BLTE01000011">
    <property type="protein sequence ID" value="GFK94598.1"/>
    <property type="molecule type" value="Genomic_DNA"/>
</dbReference>
<keyword evidence="3" id="KW-1185">Reference proteome</keyword>
<dbReference type="InterPro" id="IPR047197">
    <property type="entry name" value="THYN1-like_EVE"/>
</dbReference>
<sequence length="156" mass="17348">MAQAFWLLKTEPGCYSIADLAAAPDRTTAWTGVRNFQARNFLRDAMAVGDLALFYHSVTAPSAVGVAEVVRAGYPDPTAFDPEDRHFDPRSTPERPQWFAVDVRLAETFARPVPLAAMRLVPDLAGMELLRRGSRLSVMPVTPRDFELVRAMGREE</sequence>
<accession>A0A6V8LWE7</accession>
<dbReference type="AlphaFoldDB" id="A0A6V8LWE7"/>
<feature type="domain" description="EVE" evidence="1">
    <location>
        <begin position="4"/>
        <end position="152"/>
    </location>
</feature>
<dbReference type="PANTHER" id="PTHR14087:SF7">
    <property type="entry name" value="THYMOCYTE NUCLEAR PROTEIN 1"/>
    <property type="match status" value="1"/>
</dbReference>
<dbReference type="RefSeq" id="WP_173084833.1">
    <property type="nucleotide sequence ID" value="NZ_BLTE01000011.1"/>
</dbReference>
<gene>
    <name evidence="2" type="ORF">NNJEOMEG_02445</name>
</gene>
<dbReference type="PANTHER" id="PTHR14087">
    <property type="entry name" value="THYMOCYTE NUCLEAR PROTEIN 1"/>
    <property type="match status" value="1"/>
</dbReference>
<dbReference type="InterPro" id="IPR002740">
    <property type="entry name" value="EVE_domain"/>
</dbReference>
<dbReference type="CDD" id="cd21133">
    <property type="entry name" value="EVE"/>
    <property type="match status" value="1"/>
</dbReference>
<reference evidence="2 3" key="1">
    <citation type="submission" date="2020-04" db="EMBL/GenBank/DDBJ databases">
        <authorList>
            <consortium name="Desulfovibrio sp. FSS-1 genome sequencing consortium"/>
            <person name="Shimoshige H."/>
            <person name="Kobayashi H."/>
            <person name="Maekawa T."/>
        </authorList>
    </citation>
    <scope>NUCLEOTIDE SEQUENCE [LARGE SCALE GENOMIC DNA]</scope>
    <source>
        <strain evidence="2 3">SIID29052-01</strain>
    </source>
</reference>
<evidence type="ECO:0000313" key="2">
    <source>
        <dbReference type="EMBL" id="GFK94598.1"/>
    </source>
</evidence>
<dbReference type="Gene3D" id="3.10.590.10">
    <property type="entry name" value="ph1033 like domains"/>
    <property type="match status" value="1"/>
</dbReference>
<protein>
    <recommendedName>
        <fullName evidence="1">EVE domain-containing protein</fullName>
    </recommendedName>
</protein>
<reference evidence="2 3" key="2">
    <citation type="submission" date="2020-05" db="EMBL/GenBank/DDBJ databases">
        <title>Draft genome sequence of Desulfovibrio sp. strainFSS-1.</title>
        <authorList>
            <person name="Shimoshige H."/>
            <person name="Kobayashi H."/>
            <person name="Maekawa T."/>
        </authorList>
    </citation>
    <scope>NUCLEOTIDE SEQUENCE [LARGE SCALE GENOMIC DNA]</scope>
    <source>
        <strain evidence="2 3">SIID29052-01</strain>
    </source>
</reference>
<organism evidence="2 3">
    <name type="scientific">Fundidesulfovibrio magnetotacticus</name>
    <dbReference type="NCBI Taxonomy" id="2730080"/>
    <lineage>
        <taxon>Bacteria</taxon>
        <taxon>Pseudomonadati</taxon>
        <taxon>Thermodesulfobacteriota</taxon>
        <taxon>Desulfovibrionia</taxon>
        <taxon>Desulfovibrionales</taxon>
        <taxon>Desulfovibrionaceae</taxon>
        <taxon>Fundidesulfovibrio</taxon>
    </lineage>
</organism>
<dbReference type="Pfam" id="PF01878">
    <property type="entry name" value="EVE"/>
    <property type="match status" value="1"/>
</dbReference>
<comment type="caution">
    <text evidence="2">The sequence shown here is derived from an EMBL/GenBank/DDBJ whole genome shotgun (WGS) entry which is preliminary data.</text>
</comment>
<dbReference type="Proteomes" id="UP000494245">
    <property type="component" value="Unassembled WGS sequence"/>
</dbReference>
<dbReference type="InterPro" id="IPR052181">
    <property type="entry name" value="5hmC_binding"/>
</dbReference>
<proteinExistence type="predicted"/>
<evidence type="ECO:0000313" key="3">
    <source>
        <dbReference type="Proteomes" id="UP000494245"/>
    </source>
</evidence>
<name>A0A6V8LWE7_9BACT</name>